<evidence type="ECO:0000256" key="2">
    <source>
        <dbReference type="ARBA" id="ARBA00022475"/>
    </source>
</evidence>
<protein>
    <recommendedName>
        <fullName evidence="11">Immunoglobulin V-set domain-containing protein</fullName>
    </recommendedName>
</protein>
<dbReference type="InterPro" id="IPR013783">
    <property type="entry name" value="Ig-like_fold"/>
</dbReference>
<dbReference type="PANTHER" id="PTHR19339">
    <property type="entry name" value="T CELL RECEPTOR ALPHA VARIABLE 39"/>
    <property type="match status" value="1"/>
</dbReference>
<feature type="chain" id="PRO_5029553820" description="Immunoglobulin V-set domain-containing protein" evidence="8">
    <location>
        <begin position="24"/>
        <end position="78"/>
    </location>
</feature>
<dbReference type="Gene3D" id="2.60.40.10">
    <property type="entry name" value="Immunoglobulins"/>
    <property type="match status" value="1"/>
</dbReference>
<dbReference type="Proteomes" id="UP000551758">
    <property type="component" value="Unassembled WGS sequence"/>
</dbReference>
<keyword evidence="10" id="KW-1185">Reference proteome</keyword>
<keyword evidence="7" id="KW-1064">Adaptive immunity</keyword>
<dbReference type="SUPFAM" id="SSF48726">
    <property type="entry name" value="Immunoglobulin"/>
    <property type="match status" value="1"/>
</dbReference>
<keyword evidence="2" id="KW-1003">Cell membrane</keyword>
<evidence type="ECO:0000256" key="1">
    <source>
        <dbReference type="ARBA" id="ARBA00004236"/>
    </source>
</evidence>
<evidence type="ECO:0008006" key="11">
    <source>
        <dbReference type="Google" id="ProtNLM"/>
    </source>
</evidence>
<name>A0A7J7FC90_DICBM</name>
<keyword evidence="5" id="KW-1015">Disulfide bond</keyword>
<organism evidence="9 10">
    <name type="scientific">Diceros bicornis minor</name>
    <name type="common">South-central black rhinoceros</name>
    <dbReference type="NCBI Taxonomy" id="77932"/>
    <lineage>
        <taxon>Eukaryota</taxon>
        <taxon>Metazoa</taxon>
        <taxon>Chordata</taxon>
        <taxon>Craniata</taxon>
        <taxon>Vertebrata</taxon>
        <taxon>Euteleostomi</taxon>
        <taxon>Mammalia</taxon>
        <taxon>Eutheria</taxon>
        <taxon>Laurasiatheria</taxon>
        <taxon>Perissodactyla</taxon>
        <taxon>Rhinocerotidae</taxon>
        <taxon>Diceros</taxon>
    </lineage>
</organism>
<sequence length="78" mass="9108">MESFFILSLLTIDSLNFHASVRSQEVEQSPQSLILQEEEDVTINCSFSKTLYSIQWYWQKHGEGPVFFMMLTKDGEEL</sequence>
<dbReference type="EMBL" id="JACDTQ010000812">
    <property type="protein sequence ID" value="KAF5925675.1"/>
    <property type="molecule type" value="Genomic_DNA"/>
</dbReference>
<evidence type="ECO:0000256" key="5">
    <source>
        <dbReference type="ARBA" id="ARBA00023157"/>
    </source>
</evidence>
<evidence type="ECO:0000256" key="8">
    <source>
        <dbReference type="SAM" id="SignalP"/>
    </source>
</evidence>
<dbReference type="InterPro" id="IPR036179">
    <property type="entry name" value="Ig-like_dom_sf"/>
</dbReference>
<dbReference type="GO" id="GO:0042101">
    <property type="term" value="C:T cell receptor complex"/>
    <property type="evidence" value="ECO:0007669"/>
    <property type="project" value="UniProtKB-KW"/>
</dbReference>
<keyword evidence="7" id="KW-1279">T cell receptor</keyword>
<feature type="signal peptide" evidence="8">
    <location>
        <begin position="1"/>
        <end position="23"/>
    </location>
</feature>
<evidence type="ECO:0000256" key="4">
    <source>
        <dbReference type="ARBA" id="ARBA00023136"/>
    </source>
</evidence>
<dbReference type="PANTHER" id="PTHR19339:SF5">
    <property type="entry name" value="IG-LIKE DOMAIN-CONTAINING PROTEIN"/>
    <property type="match status" value="1"/>
</dbReference>
<keyword evidence="6" id="KW-0325">Glycoprotein</keyword>
<comment type="subcellular location">
    <subcellularLocation>
        <location evidence="1">Cell membrane</location>
    </subcellularLocation>
</comment>
<evidence type="ECO:0000313" key="9">
    <source>
        <dbReference type="EMBL" id="KAF5925675.1"/>
    </source>
</evidence>
<accession>A0A7J7FC90</accession>
<dbReference type="AlphaFoldDB" id="A0A7J7FC90"/>
<evidence type="ECO:0000256" key="3">
    <source>
        <dbReference type="ARBA" id="ARBA00022729"/>
    </source>
</evidence>
<evidence type="ECO:0000313" key="10">
    <source>
        <dbReference type="Proteomes" id="UP000551758"/>
    </source>
</evidence>
<keyword evidence="4" id="KW-0472">Membrane</keyword>
<keyword evidence="3 8" id="KW-0732">Signal</keyword>
<proteinExistence type="predicted"/>
<keyword evidence="7" id="KW-0391">Immunity</keyword>
<evidence type="ECO:0000256" key="6">
    <source>
        <dbReference type="ARBA" id="ARBA00023180"/>
    </source>
</evidence>
<reference evidence="9 10" key="1">
    <citation type="journal article" date="2020" name="Mol. Biol. Evol.">
        <title>Interspecific Gene Flow and the Evolution of Specialization in Black and White Rhinoceros.</title>
        <authorList>
            <person name="Moodley Y."/>
            <person name="Westbury M.V."/>
            <person name="Russo I.M."/>
            <person name="Gopalakrishnan S."/>
            <person name="Rakotoarivelo A."/>
            <person name="Olsen R.A."/>
            <person name="Prost S."/>
            <person name="Tunstall T."/>
            <person name="Ryder O.A."/>
            <person name="Dalen L."/>
            <person name="Bruford M.W."/>
        </authorList>
    </citation>
    <scope>NUCLEOTIDE SEQUENCE [LARGE SCALE GENOMIC DNA]</scope>
    <source>
        <strain evidence="9">SBR-YM</strain>
        <tissue evidence="9">Skin</tissue>
    </source>
</reference>
<gene>
    <name evidence="9" type="ORF">HPG69_002124</name>
</gene>
<dbReference type="InterPro" id="IPR051896">
    <property type="entry name" value="TCR_alpha_variable"/>
</dbReference>
<comment type="caution">
    <text evidence="9">The sequence shown here is derived from an EMBL/GenBank/DDBJ whole genome shotgun (WGS) entry which is preliminary data.</text>
</comment>
<evidence type="ECO:0000256" key="7">
    <source>
        <dbReference type="ARBA" id="ARBA00043266"/>
    </source>
</evidence>